<dbReference type="Proteomes" id="UP000217545">
    <property type="component" value="Chromosome"/>
</dbReference>
<organism evidence="1 2">
    <name type="scientific">Phaeobacter gallaeciensis</name>
    <dbReference type="NCBI Taxonomy" id="60890"/>
    <lineage>
        <taxon>Bacteria</taxon>
        <taxon>Pseudomonadati</taxon>
        <taxon>Pseudomonadota</taxon>
        <taxon>Alphaproteobacteria</taxon>
        <taxon>Rhodobacterales</taxon>
        <taxon>Roseobacteraceae</taxon>
        <taxon>Phaeobacter</taxon>
    </lineage>
</organism>
<dbReference type="InterPro" id="IPR027417">
    <property type="entry name" value="P-loop_NTPase"/>
</dbReference>
<name>A0AAC9Z5A1_9RHOB</name>
<dbReference type="Pfam" id="PF24389">
    <property type="entry name" value="ORC-CDC6-like"/>
    <property type="match status" value="1"/>
</dbReference>
<accession>A0AAC9Z5A1</accession>
<sequence>MTIDQGRYDTFNAKHRTPQEVASTFVNPSTKLNRLCGHFHSVLTGPRGSGKTTLLKMLTMPALASWKGEKARDFKSNVDFVSVFIPADRSWHGQIKELSRQVPSQAAAEALGNATFTTHIFRAIAKAFADWQSEAVCQDEFLASLTPKLSFEQEQEVVKGLAEDWMLKPAALTFYELREALSKRLSVIGYLKNKASYVGERIFEESDNSFLYLNYREGMRRAHDLHNHHSNLPGRRWLFLFDELEVAPSTIQKNLFFDLRGANDDDTQIYYKLALAPYNHYFVRSDPDTDASVNNDYRRVDLTFPQKLQAVEFASDLCESLVKSAGLQGDLRSIFDSSDFTFEDSLDETGGKRARSKYSSDSELGKVFIELSQKDRSFETYLQRKKIDFNRIEEMSENDLASSLRKARNIVIARNFFTRPVRNGFAADKLSSRSRKTYSLYAGMPSLLTLTEGNPRALINLISPLLDQIVSSEGGESVALELQAAEIERSIRVMRSLLRAIPNYNKKGETVVNLLDRIGQGFYSGIVATKFRDQIPLSFRVDHGHSPDVFQCIAKAVNIGALIHIPEKGTDQVLTSIVGERFRLNYLLAAYYKLPLSLDREISLTSLFEAGNQVEQGVLDV</sequence>
<dbReference type="SUPFAM" id="SSF52540">
    <property type="entry name" value="P-loop containing nucleoside triphosphate hydrolases"/>
    <property type="match status" value="1"/>
</dbReference>
<dbReference type="GeneID" id="31844616"/>
<protein>
    <submittedName>
        <fullName evidence="1">Uncharacterized protein</fullName>
    </submittedName>
</protein>
<evidence type="ECO:0000313" key="2">
    <source>
        <dbReference type="Proteomes" id="UP000217545"/>
    </source>
</evidence>
<dbReference type="EMBL" id="CP010784">
    <property type="protein sequence ID" value="ATF04261.1"/>
    <property type="molecule type" value="Genomic_DNA"/>
</dbReference>
<dbReference type="InterPro" id="IPR056955">
    <property type="entry name" value="ORC-CDC6-like"/>
</dbReference>
<reference evidence="1 2" key="1">
    <citation type="journal article" date="2017" name="Front. Microbiol.">
        <title>Phaeobacter piscinae sp. nov., a species of the Roseobacter group and potential aquaculture probiont.</title>
        <authorList>
            <person name="Sonnenschein E.C."/>
            <person name="Phippen C.B.W."/>
            <person name="Nielsen K.F."/>
            <person name="Mateiu R.V."/>
            <person name="Melchiorsen J."/>
            <person name="Gram L."/>
            <person name="Overmann J."/>
            <person name="Freese H.M."/>
        </authorList>
    </citation>
    <scope>NUCLEOTIDE SEQUENCE [LARGE SCALE GENOMIC DNA]</scope>
    <source>
        <strain evidence="1 2">P63</strain>
    </source>
</reference>
<proteinExistence type="predicted"/>
<evidence type="ECO:0000313" key="1">
    <source>
        <dbReference type="EMBL" id="ATF04261.1"/>
    </source>
</evidence>
<dbReference type="AlphaFoldDB" id="A0AAC9Z5A1"/>
<gene>
    <name evidence="1" type="ORF">PhaeoP63_00144</name>
</gene>
<dbReference type="RefSeq" id="WP_024095694.1">
    <property type="nucleotide sequence ID" value="NZ_CP010588.1"/>
</dbReference>